<dbReference type="InterPro" id="IPR000115">
    <property type="entry name" value="PRibGlycinamide_synth"/>
</dbReference>
<dbReference type="SMART" id="SM01210">
    <property type="entry name" value="GARS_C"/>
    <property type="match status" value="1"/>
</dbReference>
<gene>
    <name evidence="12 15" type="primary">purD</name>
    <name evidence="15" type="ORF">F8O04_01975</name>
</gene>
<keyword evidence="8 13" id="KW-0067">ATP-binding</keyword>
<organism evidence="15 16">
    <name type="scientific">Pseudoclavibacter endophyticus</name>
    <dbReference type="NCBI Taxonomy" id="1778590"/>
    <lineage>
        <taxon>Bacteria</taxon>
        <taxon>Bacillati</taxon>
        <taxon>Actinomycetota</taxon>
        <taxon>Actinomycetes</taxon>
        <taxon>Micrococcales</taxon>
        <taxon>Microbacteriaceae</taxon>
        <taxon>Pseudoclavibacter</taxon>
    </lineage>
</organism>
<protein>
    <recommendedName>
        <fullName evidence="4 12">Phosphoribosylamine--glycine ligase</fullName>
        <ecNumber evidence="4 12">6.3.4.13</ecNumber>
    </recommendedName>
    <alternativeName>
        <fullName evidence="12">GARS</fullName>
    </alternativeName>
    <alternativeName>
        <fullName evidence="10 12">Glycinamide ribonucleotide synthetase</fullName>
    </alternativeName>
    <alternativeName>
        <fullName evidence="11 12">Phosphoribosylglycinamide synthetase</fullName>
    </alternativeName>
</protein>
<dbReference type="Gene3D" id="3.30.470.20">
    <property type="entry name" value="ATP-grasp fold, B domain"/>
    <property type="match status" value="1"/>
</dbReference>
<evidence type="ECO:0000313" key="15">
    <source>
        <dbReference type="EMBL" id="KAB1649073.1"/>
    </source>
</evidence>
<evidence type="ECO:0000256" key="6">
    <source>
        <dbReference type="ARBA" id="ARBA00022741"/>
    </source>
</evidence>
<keyword evidence="6 13" id="KW-0547">Nucleotide-binding</keyword>
<evidence type="ECO:0000256" key="11">
    <source>
        <dbReference type="ARBA" id="ARBA00042864"/>
    </source>
</evidence>
<comment type="pathway">
    <text evidence="3 12">Purine metabolism; IMP biosynthesis via de novo pathway; N(1)-(5-phospho-D-ribosyl)glycinamide from 5-phospho-alpha-D-ribose 1-diphosphate: step 2/2.</text>
</comment>
<evidence type="ECO:0000313" key="16">
    <source>
        <dbReference type="Proteomes" id="UP000431744"/>
    </source>
</evidence>
<dbReference type="GO" id="GO:0009113">
    <property type="term" value="P:purine nucleobase biosynthetic process"/>
    <property type="evidence" value="ECO:0007669"/>
    <property type="project" value="InterPro"/>
</dbReference>
<evidence type="ECO:0000256" key="1">
    <source>
        <dbReference type="ARBA" id="ARBA00001936"/>
    </source>
</evidence>
<evidence type="ECO:0000256" key="8">
    <source>
        <dbReference type="ARBA" id="ARBA00022840"/>
    </source>
</evidence>
<dbReference type="PANTHER" id="PTHR43472">
    <property type="entry name" value="PHOSPHORIBOSYLAMINE--GLYCINE LIGASE"/>
    <property type="match status" value="1"/>
</dbReference>
<dbReference type="EC" id="6.3.4.13" evidence="4 12"/>
<evidence type="ECO:0000259" key="14">
    <source>
        <dbReference type="PROSITE" id="PS50975"/>
    </source>
</evidence>
<dbReference type="GO" id="GO:0004637">
    <property type="term" value="F:phosphoribosylamine-glycine ligase activity"/>
    <property type="evidence" value="ECO:0007669"/>
    <property type="project" value="UniProtKB-UniRule"/>
</dbReference>
<comment type="cofactor">
    <cofactor evidence="1">
        <name>Mn(2+)</name>
        <dbReference type="ChEBI" id="CHEBI:29035"/>
    </cofactor>
</comment>
<keyword evidence="5 12" id="KW-0436">Ligase</keyword>
<feature type="domain" description="ATP-grasp" evidence="14">
    <location>
        <begin position="106"/>
        <end position="311"/>
    </location>
</feature>
<dbReference type="PANTHER" id="PTHR43472:SF1">
    <property type="entry name" value="PHOSPHORIBOSYLAMINE--GLYCINE LIGASE, CHLOROPLASTIC"/>
    <property type="match status" value="1"/>
</dbReference>
<dbReference type="SMART" id="SM01209">
    <property type="entry name" value="GARS_A"/>
    <property type="match status" value="1"/>
</dbReference>
<evidence type="ECO:0000256" key="13">
    <source>
        <dbReference type="PROSITE-ProRule" id="PRU00409"/>
    </source>
</evidence>
<dbReference type="InterPro" id="IPR016185">
    <property type="entry name" value="PreATP-grasp_dom_sf"/>
</dbReference>
<accession>A0A6H9WIJ9</accession>
<keyword evidence="16" id="KW-1185">Reference proteome</keyword>
<dbReference type="Pfam" id="PF02844">
    <property type="entry name" value="GARS_N"/>
    <property type="match status" value="1"/>
</dbReference>
<dbReference type="RefSeq" id="WP_158027650.1">
    <property type="nucleotide sequence ID" value="NZ_BMHG01000001.1"/>
</dbReference>
<sequence length="428" mass="44493">MKILVLGSGAREHAIVSSLAAEGMHDIIAAPGNPGIAAEATVLALDANDPDLVSAFARDEGVGLVVIGPEAPLVTGVADAVRAEGIPVFGPNRAAAELEGSKTFAKQVMERAHVPTGGARLCTEISHVTDALEAFGAPYVVKADGLAAGKGVMVTTDLAEALTHATYWLTSGPVLVEEFLDGREVSLFVLTDGTTCRALPPAQDFKRLGDHDTGPNTGGMGAYTPVPFLVERFGSEAAFATTVVEQIAQPVVDELRRSGAPFVGLLYCGLIVTDGGIRVIEFNARFGDPETQVVLARLDQPLSELLLAAANGTLHEQPEELAVADRAAVTVVLASEGYPDSPQTGRIVMGTAEADSSDRAVRVLHAATRGDLDGELRATGGRVLNVVAQGADIAEARQRAYGALERIRLDGGHFRTDIGEAAANGLAR</sequence>
<dbReference type="Pfam" id="PF01071">
    <property type="entry name" value="GARS_A"/>
    <property type="match status" value="1"/>
</dbReference>
<comment type="catalytic activity">
    <reaction evidence="12">
        <text>5-phospho-beta-D-ribosylamine + glycine + ATP = N(1)-(5-phospho-beta-D-ribosyl)glycinamide + ADP + phosphate + H(+)</text>
        <dbReference type="Rhea" id="RHEA:17453"/>
        <dbReference type="ChEBI" id="CHEBI:15378"/>
        <dbReference type="ChEBI" id="CHEBI:30616"/>
        <dbReference type="ChEBI" id="CHEBI:43474"/>
        <dbReference type="ChEBI" id="CHEBI:57305"/>
        <dbReference type="ChEBI" id="CHEBI:58681"/>
        <dbReference type="ChEBI" id="CHEBI:143788"/>
        <dbReference type="ChEBI" id="CHEBI:456216"/>
        <dbReference type="EC" id="6.3.4.13"/>
    </reaction>
</comment>
<dbReference type="NCBIfam" id="TIGR00877">
    <property type="entry name" value="purD"/>
    <property type="match status" value="1"/>
</dbReference>
<dbReference type="AlphaFoldDB" id="A0A6H9WIJ9"/>
<dbReference type="InterPro" id="IPR011054">
    <property type="entry name" value="Rudment_hybrid_motif"/>
</dbReference>
<dbReference type="InterPro" id="IPR020559">
    <property type="entry name" value="PRibGlycinamide_synth_CS"/>
</dbReference>
<dbReference type="InterPro" id="IPR011761">
    <property type="entry name" value="ATP-grasp"/>
</dbReference>
<dbReference type="SUPFAM" id="SSF56059">
    <property type="entry name" value="Glutathione synthetase ATP-binding domain-like"/>
    <property type="match status" value="1"/>
</dbReference>
<dbReference type="GO" id="GO:0046872">
    <property type="term" value="F:metal ion binding"/>
    <property type="evidence" value="ECO:0007669"/>
    <property type="project" value="InterPro"/>
</dbReference>
<dbReference type="OrthoDB" id="9807240at2"/>
<evidence type="ECO:0000256" key="4">
    <source>
        <dbReference type="ARBA" id="ARBA00013255"/>
    </source>
</evidence>
<dbReference type="InterPro" id="IPR013815">
    <property type="entry name" value="ATP_grasp_subdomain_1"/>
</dbReference>
<evidence type="ECO:0000256" key="10">
    <source>
        <dbReference type="ARBA" id="ARBA00042242"/>
    </source>
</evidence>
<proteinExistence type="inferred from homology"/>
<dbReference type="Gene3D" id="3.90.600.10">
    <property type="entry name" value="Phosphoribosylglycinamide synthetase, C-terminal domain"/>
    <property type="match status" value="1"/>
</dbReference>
<dbReference type="Gene3D" id="3.30.1490.20">
    <property type="entry name" value="ATP-grasp fold, A domain"/>
    <property type="match status" value="1"/>
</dbReference>
<reference evidence="15 16" key="1">
    <citation type="submission" date="2019-09" db="EMBL/GenBank/DDBJ databases">
        <title>Phylogeny of genus Pseudoclavibacter and closely related genus.</title>
        <authorList>
            <person name="Li Y."/>
        </authorList>
    </citation>
    <scope>NUCLEOTIDE SEQUENCE [LARGE SCALE GENOMIC DNA]</scope>
    <source>
        <strain evidence="15 16">EGI 60007</strain>
    </source>
</reference>
<dbReference type="EMBL" id="WBJY01000001">
    <property type="protein sequence ID" value="KAB1649073.1"/>
    <property type="molecule type" value="Genomic_DNA"/>
</dbReference>
<comment type="cofactor">
    <cofactor evidence="2">
        <name>Mg(2+)</name>
        <dbReference type="ChEBI" id="CHEBI:18420"/>
    </cofactor>
</comment>
<dbReference type="GO" id="GO:0005524">
    <property type="term" value="F:ATP binding"/>
    <property type="evidence" value="ECO:0007669"/>
    <property type="project" value="UniProtKB-UniRule"/>
</dbReference>
<dbReference type="SUPFAM" id="SSF52440">
    <property type="entry name" value="PreATP-grasp domain"/>
    <property type="match status" value="1"/>
</dbReference>
<comment type="caution">
    <text evidence="15">The sequence shown here is derived from an EMBL/GenBank/DDBJ whole genome shotgun (WGS) entry which is preliminary data.</text>
</comment>
<dbReference type="UniPathway" id="UPA00074">
    <property type="reaction ID" value="UER00125"/>
</dbReference>
<evidence type="ECO:0000256" key="2">
    <source>
        <dbReference type="ARBA" id="ARBA00001946"/>
    </source>
</evidence>
<dbReference type="InterPro" id="IPR020562">
    <property type="entry name" value="PRibGlycinamide_synth_N"/>
</dbReference>
<dbReference type="InterPro" id="IPR037123">
    <property type="entry name" value="PRibGlycinamide_synth_C_sf"/>
</dbReference>
<dbReference type="HAMAP" id="MF_00138">
    <property type="entry name" value="GARS"/>
    <property type="match status" value="1"/>
</dbReference>
<dbReference type="Pfam" id="PF02843">
    <property type="entry name" value="GARS_C"/>
    <property type="match status" value="1"/>
</dbReference>
<dbReference type="InterPro" id="IPR020560">
    <property type="entry name" value="PRibGlycinamide_synth_C-dom"/>
</dbReference>
<evidence type="ECO:0000256" key="12">
    <source>
        <dbReference type="HAMAP-Rule" id="MF_00138"/>
    </source>
</evidence>
<dbReference type="InterPro" id="IPR020561">
    <property type="entry name" value="PRibGlycinamid_synth_ATP-grasp"/>
</dbReference>
<dbReference type="SUPFAM" id="SSF51246">
    <property type="entry name" value="Rudiment single hybrid motif"/>
    <property type="match status" value="1"/>
</dbReference>
<comment type="similarity">
    <text evidence="9 12">Belongs to the GARS family.</text>
</comment>
<evidence type="ECO:0000256" key="9">
    <source>
        <dbReference type="ARBA" id="ARBA00038345"/>
    </source>
</evidence>
<dbReference type="Gene3D" id="3.40.50.20">
    <property type="match status" value="1"/>
</dbReference>
<evidence type="ECO:0000256" key="5">
    <source>
        <dbReference type="ARBA" id="ARBA00022598"/>
    </source>
</evidence>
<dbReference type="PROSITE" id="PS50975">
    <property type="entry name" value="ATP_GRASP"/>
    <property type="match status" value="1"/>
</dbReference>
<dbReference type="GO" id="GO:0006189">
    <property type="term" value="P:'de novo' IMP biosynthetic process"/>
    <property type="evidence" value="ECO:0007669"/>
    <property type="project" value="UniProtKB-UniRule"/>
</dbReference>
<evidence type="ECO:0000256" key="3">
    <source>
        <dbReference type="ARBA" id="ARBA00005174"/>
    </source>
</evidence>
<keyword evidence="7 12" id="KW-0658">Purine biosynthesis</keyword>
<dbReference type="Proteomes" id="UP000431744">
    <property type="component" value="Unassembled WGS sequence"/>
</dbReference>
<name>A0A6H9WIJ9_9MICO</name>
<dbReference type="PROSITE" id="PS00184">
    <property type="entry name" value="GARS"/>
    <property type="match status" value="1"/>
</dbReference>
<evidence type="ECO:0000256" key="7">
    <source>
        <dbReference type="ARBA" id="ARBA00022755"/>
    </source>
</evidence>